<dbReference type="CDD" id="cd03794">
    <property type="entry name" value="GT4_WbuB-like"/>
    <property type="match status" value="1"/>
</dbReference>
<name>A0A174Z9W0_9FIRM</name>
<dbReference type="Pfam" id="PF00534">
    <property type="entry name" value="Glycos_transf_1"/>
    <property type="match status" value="1"/>
</dbReference>
<evidence type="ECO:0000259" key="1">
    <source>
        <dbReference type="Pfam" id="PF00534"/>
    </source>
</evidence>
<dbReference type="InterPro" id="IPR050194">
    <property type="entry name" value="Glycosyltransferase_grp1"/>
</dbReference>
<dbReference type="GeneID" id="303257672"/>
<proteinExistence type="predicted"/>
<dbReference type="PANTHER" id="PTHR45947:SF3">
    <property type="entry name" value="SULFOQUINOVOSYL TRANSFERASE SQD2"/>
    <property type="match status" value="1"/>
</dbReference>
<dbReference type="GO" id="GO:0016758">
    <property type="term" value="F:hexosyltransferase activity"/>
    <property type="evidence" value="ECO:0007669"/>
    <property type="project" value="TreeGrafter"/>
</dbReference>
<feature type="domain" description="Glycosyl transferase family 1" evidence="1">
    <location>
        <begin position="226"/>
        <end position="390"/>
    </location>
</feature>
<dbReference type="InterPro" id="IPR001296">
    <property type="entry name" value="Glyco_trans_1"/>
</dbReference>
<dbReference type="PANTHER" id="PTHR45947">
    <property type="entry name" value="SULFOQUINOVOSYL TRANSFERASE SQD2"/>
    <property type="match status" value="1"/>
</dbReference>
<evidence type="ECO:0000313" key="3">
    <source>
        <dbReference type="EMBL" id="CUQ80986.1"/>
    </source>
</evidence>
<sequence length="415" mass="48758">MNVWIVNHYAIPPSMGGLVRHYYFSKYLQKKGHSVKIFTSSKIHNTDINMIRDKSLYREEMEDGVEYTFVRSRDYKGNGMDRVINMMDLPFKTWKAMKRFYKKEKPDVIYTSSPDLFVALFALLFGRKHKIPVVVEVRDLWPESIVEYNGMSRMNPIIQVLYQLEKWIYVHADQLIFTMPGGKEYICDKGWTKKVNINKVNHVNNGVDLAEFEENKKLYNLENSQIANDNAFKVVYMGSIRKVNNLQTLVDAAKELKNQDIHFYIYGDGTEKDMLEDECRKYSLNVKFEGRVEKKYIPYILSNADLNIINVQGAGLNKYGCSWNKLFEYMASEKPILCNLPVNYDLIREKKLGIAKRFANGKEYAEEITKFRQLTSEEYGEYCQRLKECAQEYDYQILTNKIERILKKAIDSSKR</sequence>
<keyword evidence="3" id="KW-0808">Transferase</keyword>
<accession>A0A174Z9W0</accession>
<organism evidence="3 4">
    <name type="scientific">[Ruminococcus] torques</name>
    <dbReference type="NCBI Taxonomy" id="33039"/>
    <lineage>
        <taxon>Bacteria</taxon>
        <taxon>Bacillati</taxon>
        <taxon>Bacillota</taxon>
        <taxon>Clostridia</taxon>
        <taxon>Lachnospirales</taxon>
        <taxon>Lachnospiraceae</taxon>
        <taxon>Mediterraneibacter</taxon>
    </lineage>
</organism>
<evidence type="ECO:0000313" key="4">
    <source>
        <dbReference type="Proteomes" id="UP000078383"/>
    </source>
</evidence>
<dbReference type="EMBL" id="CZBX01000001">
    <property type="protein sequence ID" value="CUQ80986.1"/>
    <property type="molecule type" value="Genomic_DNA"/>
</dbReference>
<dbReference type="AlphaFoldDB" id="A0A174Z9W0"/>
<evidence type="ECO:0000259" key="2">
    <source>
        <dbReference type="Pfam" id="PF13439"/>
    </source>
</evidence>
<dbReference type="Gene3D" id="3.40.50.2000">
    <property type="entry name" value="Glycogen Phosphorylase B"/>
    <property type="match status" value="2"/>
</dbReference>
<gene>
    <name evidence="3" type="ORF">ERS852502_00177</name>
</gene>
<dbReference type="SUPFAM" id="SSF53756">
    <property type="entry name" value="UDP-Glycosyltransferase/glycogen phosphorylase"/>
    <property type="match status" value="1"/>
</dbReference>
<reference evidence="3 4" key="1">
    <citation type="submission" date="2015-09" db="EMBL/GenBank/DDBJ databases">
        <authorList>
            <consortium name="Pathogen Informatics"/>
        </authorList>
    </citation>
    <scope>NUCLEOTIDE SEQUENCE [LARGE SCALE GENOMIC DNA]</scope>
    <source>
        <strain evidence="3 4">2789STDY5834889</strain>
    </source>
</reference>
<protein>
    <submittedName>
        <fullName evidence="3">Putative glycosyl transferase</fullName>
    </submittedName>
</protein>
<dbReference type="InterPro" id="IPR028098">
    <property type="entry name" value="Glyco_trans_4-like_N"/>
</dbReference>
<dbReference type="Pfam" id="PF13439">
    <property type="entry name" value="Glyco_transf_4"/>
    <property type="match status" value="1"/>
</dbReference>
<dbReference type="Proteomes" id="UP000078383">
    <property type="component" value="Unassembled WGS sequence"/>
</dbReference>
<dbReference type="OrthoDB" id="9811902at2"/>
<feature type="domain" description="Glycosyltransferase subfamily 4-like N-terminal" evidence="2">
    <location>
        <begin position="16"/>
        <end position="210"/>
    </location>
</feature>
<dbReference type="RefSeq" id="WP_020435735.1">
    <property type="nucleotide sequence ID" value="NZ_CZBR01000001.1"/>
</dbReference>